<dbReference type="GO" id="GO:0009360">
    <property type="term" value="C:DNA polymerase III complex"/>
    <property type="evidence" value="ECO:0007669"/>
    <property type="project" value="InterPro"/>
</dbReference>
<dbReference type="Gene3D" id="1.10.8.60">
    <property type="match status" value="1"/>
</dbReference>
<dbReference type="Gene3D" id="3.40.50.300">
    <property type="entry name" value="P-loop containing nucleotide triphosphate hydrolases"/>
    <property type="match status" value="1"/>
</dbReference>
<dbReference type="GO" id="GO:0003677">
    <property type="term" value="F:DNA binding"/>
    <property type="evidence" value="ECO:0007669"/>
    <property type="project" value="InterPro"/>
</dbReference>
<dbReference type="GO" id="GO:0006281">
    <property type="term" value="P:DNA repair"/>
    <property type="evidence" value="ECO:0007669"/>
    <property type="project" value="TreeGrafter"/>
</dbReference>
<feature type="compositionally biased region" description="Polar residues" evidence="11">
    <location>
        <begin position="1262"/>
        <end position="1275"/>
    </location>
</feature>
<comment type="catalytic activity">
    <reaction evidence="10">
        <text>DNA(n) + a 2'-deoxyribonucleoside 5'-triphosphate = DNA(n+1) + diphosphate</text>
        <dbReference type="Rhea" id="RHEA:22508"/>
        <dbReference type="Rhea" id="RHEA-COMP:17339"/>
        <dbReference type="Rhea" id="RHEA-COMP:17340"/>
        <dbReference type="ChEBI" id="CHEBI:33019"/>
        <dbReference type="ChEBI" id="CHEBI:61560"/>
        <dbReference type="ChEBI" id="CHEBI:173112"/>
        <dbReference type="EC" id="2.7.7.7"/>
    </reaction>
</comment>
<sequence length="1402" mass="156887">MSLDFVDSAALKNLRNFQVFMWSFCSFVQVAASSQLFTSSPRPSSSPSPPFIISLEHSNSGAYSFSLKTISRSKTMMSDVREPGELPLMKELTALKKPKASQTSSRKSPLRACLSSSTHTHEATTLQSEGQANLTREVDNHELQFQEYRPHGGRDASHAGVDTHESNVPARGAYPRIARSLQPTHHQTEHHFDPTSIRSSPMNDYNVKIMNWDSMGDAPHHGASSSRSFTERLQRESLQNHLERLGILGGGHGSNAHMVKESSLLHNWKNVDEGLLHTNQFENFELEQSPHAWNRRESAQGNAATKSRSDNFFAHQDDQNVGKYVSVSQKASVWQEDGRGLNAQTLSPLALHPQNENHRIGQYVSKPNFRLEEEPLDEDNAEDQLQYEKEESLWPGMTGGYRGPRSPLRTQRKQTTTKCSRSFEMYSPPFGFRPGTSETEFLEYDVETLEQPSKWRDRPTNRKNTLKEHSYSREQHAEYPFEPLKRNSALAYEGRPSSKRKNQLKASYMYNRSPEMLTELEDYNGSDEYGETSVDGEFGRSSINDHERELQLARRRTHGVGGHGGAETGCTGGTDRLQLAVRDCKELALCESHPRCLSQKYRPKSFEAIVGQPIVTQALSNAIVKGRIAPVYLFQGSRGTGKTTAARIFASGLVCIAHEGQRPCGMCRECVSVAKGINSEVKEVDAASNNGIERVKMLLEETISAPPLSRYKVFIIDECHVLTIETWNALLKILEEPPINVVFIMITTDPDRLPRTALSRCQKFPFPKIKDSEIIERLQKLASMENLSIDPEILKLIASRSDGSLRDAETTLDQVTLLGHHVDPSTVHELVGCASDDRILSLLDAALIADTVNTVRRARDLIDSGMEPLSLMSRLATVITDILAGSFKFAESQRKGFFRKQALSEERLERLRTAMKILAEAEKQLRVSNDRTTWLTAALLQLGPDRMCMFSVSCAGTSVTQSPVGLDDLGENETNDFELRSAERRTAYHYEQGFMEAEALHEPSYHGSEKSRLEDDLLDISCKDSNNEQRLSPTKLDDIWSKVMEKCRSLPLHHLLYSSVKLTSISITEVDATVHLEVHNPTHKSSCERLQKNITHLFEVVLGFPVEIKTSLASLPAEGGPARATQVCISRDEGEFGKHVHIHPEAATHQGYERRALESISKPTSAHQSHTVESFPAIASPSPQNQCYGASTRKNLSHQSVMHETKAQDSRGLLPKSGGTAASHRTHGQHHNHILAGTNDYVQDKFFEDVNNEDERIIAESQAMSPNSFEANGQHNRSRLRQARDNGPESTQSTYHLADDVERKRKGSNMKMVRRLSIRNQATASPKSDPNSPNERGGSFLRVPRFSSKSQTDAQKHRNPQSPKEPCMETEDLEEESVTQKKGKLKGAAGSFARFFQGKLNK</sequence>
<keyword evidence="8" id="KW-0548">Nucleotidyltransferase</keyword>
<proteinExistence type="inferred from homology"/>
<dbReference type="InterPro" id="IPR054506">
    <property type="entry name" value="DnaA_N-like_STI"/>
</dbReference>
<dbReference type="InterPro" id="IPR045085">
    <property type="entry name" value="HLD_clamp_pol_III_gamma_tau"/>
</dbReference>
<evidence type="ECO:0000313" key="14">
    <source>
        <dbReference type="Proteomes" id="UP000886520"/>
    </source>
</evidence>
<evidence type="ECO:0000256" key="8">
    <source>
        <dbReference type="ARBA" id="ARBA00022932"/>
    </source>
</evidence>
<feature type="region of interest" description="Disordered" evidence="11">
    <location>
        <begin position="96"/>
        <end position="133"/>
    </location>
</feature>
<dbReference type="GO" id="GO:0003887">
    <property type="term" value="F:DNA-directed DNA polymerase activity"/>
    <property type="evidence" value="ECO:0007669"/>
    <property type="project" value="UniProtKB-KW"/>
</dbReference>
<feature type="compositionally biased region" description="Polar residues" evidence="11">
    <location>
        <begin position="1181"/>
        <end position="1200"/>
    </location>
</feature>
<evidence type="ECO:0000256" key="7">
    <source>
        <dbReference type="ARBA" id="ARBA00022840"/>
    </source>
</evidence>
<feature type="compositionally biased region" description="Basic and acidic residues" evidence="11">
    <location>
        <begin position="150"/>
        <end position="165"/>
    </location>
</feature>
<dbReference type="PANTHER" id="PTHR11669:SF0">
    <property type="entry name" value="PROTEIN STICHEL-LIKE 2"/>
    <property type="match status" value="1"/>
</dbReference>
<feature type="region of interest" description="Disordered" evidence="11">
    <location>
        <begin position="1261"/>
        <end position="1402"/>
    </location>
</feature>
<evidence type="ECO:0000259" key="12">
    <source>
        <dbReference type="SMART" id="SM00382"/>
    </source>
</evidence>
<keyword evidence="8" id="KW-0239">DNA-directed DNA polymerase</keyword>
<feature type="compositionally biased region" description="Basic residues" evidence="11">
    <location>
        <begin position="1224"/>
        <end position="1233"/>
    </location>
</feature>
<feature type="compositionally biased region" description="Basic residues" evidence="11">
    <location>
        <begin position="1304"/>
        <end position="1317"/>
    </location>
</feature>
<feature type="compositionally biased region" description="Polar residues" evidence="11">
    <location>
        <begin position="1318"/>
        <end position="1334"/>
    </location>
</feature>
<keyword evidence="9" id="KW-0175">Coiled coil</keyword>
<dbReference type="EC" id="2.7.7.7" evidence="2"/>
<keyword evidence="3" id="KW-0150">Chloroplast</keyword>
<feature type="region of interest" description="Disordered" evidence="11">
    <location>
        <begin position="1163"/>
        <end position="1236"/>
    </location>
</feature>
<dbReference type="GO" id="GO:0006261">
    <property type="term" value="P:DNA-templated DNA replication"/>
    <property type="evidence" value="ECO:0007669"/>
    <property type="project" value="TreeGrafter"/>
</dbReference>
<feature type="compositionally biased region" description="Acidic residues" evidence="11">
    <location>
        <begin position="1368"/>
        <end position="1377"/>
    </location>
</feature>
<comment type="caution">
    <text evidence="13">The sequence shown here is derived from an EMBL/GenBank/DDBJ whole genome shotgun (WGS) entry which is preliminary data.</text>
</comment>
<keyword evidence="14" id="KW-1185">Reference proteome</keyword>
<evidence type="ECO:0000256" key="1">
    <source>
        <dbReference type="ARBA" id="ARBA00006360"/>
    </source>
</evidence>
<dbReference type="FunFam" id="1.10.8.60:FF:000013">
    <property type="entry name" value="DNA polymerase III subunit gamma/tau"/>
    <property type="match status" value="1"/>
</dbReference>
<keyword evidence="7" id="KW-0067">ATP-binding</keyword>
<evidence type="ECO:0000256" key="3">
    <source>
        <dbReference type="ARBA" id="ARBA00022528"/>
    </source>
</evidence>
<dbReference type="GO" id="GO:0046872">
    <property type="term" value="F:metal ion binding"/>
    <property type="evidence" value="ECO:0007669"/>
    <property type="project" value="UniProtKB-KW"/>
</dbReference>
<dbReference type="FunFam" id="3.40.50.300:FF:000014">
    <property type="entry name" value="DNA polymerase III subunit gamma/tau"/>
    <property type="match status" value="1"/>
</dbReference>
<feature type="region of interest" description="Disordered" evidence="11">
    <location>
        <begin position="455"/>
        <end position="476"/>
    </location>
</feature>
<feature type="region of interest" description="Disordered" evidence="11">
    <location>
        <begin position="150"/>
        <end position="170"/>
    </location>
</feature>
<feature type="compositionally biased region" description="Polar residues" evidence="11">
    <location>
        <begin position="114"/>
        <end position="133"/>
    </location>
</feature>
<dbReference type="PANTHER" id="PTHR11669">
    <property type="entry name" value="REPLICATION FACTOR C / DNA POLYMERASE III GAMMA-TAU SUBUNIT"/>
    <property type="match status" value="1"/>
</dbReference>
<dbReference type="GO" id="GO:0003689">
    <property type="term" value="F:DNA clamp loader activity"/>
    <property type="evidence" value="ECO:0007669"/>
    <property type="project" value="TreeGrafter"/>
</dbReference>
<evidence type="ECO:0000256" key="2">
    <source>
        <dbReference type="ARBA" id="ARBA00012417"/>
    </source>
</evidence>
<dbReference type="InterPro" id="IPR012763">
    <property type="entry name" value="DNA_pol_III_sug/sutau_N"/>
</dbReference>
<dbReference type="Pfam" id="PF23007">
    <property type="entry name" value="DnaA_N-like_STI"/>
    <property type="match status" value="1"/>
</dbReference>
<gene>
    <name evidence="13" type="ORF">GOP47_0022793</name>
</gene>
<dbReference type="CDD" id="cd00009">
    <property type="entry name" value="AAA"/>
    <property type="match status" value="1"/>
</dbReference>
<keyword evidence="3" id="KW-0934">Plastid</keyword>
<accession>A0A9D4U624</accession>
<comment type="similarity">
    <text evidence="1">Belongs to the DnaX/STICHEL family.</text>
</comment>
<dbReference type="SUPFAM" id="SSF52540">
    <property type="entry name" value="P-loop containing nucleoside triphosphate hydrolases"/>
    <property type="match status" value="1"/>
</dbReference>
<keyword evidence="4" id="KW-0479">Metal-binding</keyword>
<feature type="domain" description="AAA+ ATPase" evidence="12">
    <location>
        <begin position="628"/>
        <end position="770"/>
    </location>
</feature>
<dbReference type="InterPro" id="IPR050238">
    <property type="entry name" value="DNA_Rep/Repair_Clamp_Loader"/>
</dbReference>
<feature type="compositionally biased region" description="Polar residues" evidence="11">
    <location>
        <begin position="1163"/>
        <end position="1172"/>
    </location>
</feature>
<evidence type="ECO:0000256" key="9">
    <source>
        <dbReference type="ARBA" id="ARBA00023054"/>
    </source>
</evidence>
<dbReference type="GO" id="GO:0005663">
    <property type="term" value="C:DNA replication factor C complex"/>
    <property type="evidence" value="ECO:0007669"/>
    <property type="project" value="TreeGrafter"/>
</dbReference>
<evidence type="ECO:0000256" key="11">
    <source>
        <dbReference type="SAM" id="MobiDB-lite"/>
    </source>
</evidence>
<feature type="region of interest" description="Disordered" evidence="11">
    <location>
        <begin position="394"/>
        <end position="434"/>
    </location>
</feature>
<dbReference type="InterPro" id="IPR003593">
    <property type="entry name" value="AAA+_ATPase"/>
</dbReference>
<organism evidence="13 14">
    <name type="scientific">Adiantum capillus-veneris</name>
    <name type="common">Maidenhair fern</name>
    <dbReference type="NCBI Taxonomy" id="13818"/>
    <lineage>
        <taxon>Eukaryota</taxon>
        <taxon>Viridiplantae</taxon>
        <taxon>Streptophyta</taxon>
        <taxon>Embryophyta</taxon>
        <taxon>Tracheophyta</taxon>
        <taxon>Polypodiopsida</taxon>
        <taxon>Polypodiidae</taxon>
        <taxon>Polypodiales</taxon>
        <taxon>Pteridineae</taxon>
        <taxon>Pteridaceae</taxon>
        <taxon>Vittarioideae</taxon>
        <taxon>Adiantum</taxon>
    </lineage>
</organism>
<dbReference type="CDD" id="cd18137">
    <property type="entry name" value="HLD_clamp_pol_III_gamma_tau"/>
    <property type="match status" value="1"/>
</dbReference>
<reference evidence="13" key="1">
    <citation type="submission" date="2021-01" db="EMBL/GenBank/DDBJ databases">
        <title>Adiantum capillus-veneris genome.</title>
        <authorList>
            <person name="Fang Y."/>
            <person name="Liao Q."/>
        </authorList>
    </citation>
    <scope>NUCLEOTIDE SEQUENCE</scope>
    <source>
        <strain evidence="13">H3</strain>
        <tissue evidence="13">Leaf</tissue>
    </source>
</reference>
<protein>
    <recommendedName>
        <fullName evidence="2">DNA-directed DNA polymerase</fullName>
        <ecNumber evidence="2">2.7.7.7</ecNumber>
    </recommendedName>
</protein>
<keyword evidence="5" id="KW-0547">Nucleotide-binding</keyword>
<keyword evidence="6" id="KW-0862">Zinc</keyword>
<dbReference type="SUPFAM" id="SSF48019">
    <property type="entry name" value="post-AAA+ oligomerization domain-like"/>
    <property type="match status" value="1"/>
</dbReference>
<dbReference type="NCBIfam" id="TIGR02397">
    <property type="entry name" value="dnaX_nterm"/>
    <property type="match status" value="1"/>
</dbReference>
<dbReference type="Pfam" id="PF13177">
    <property type="entry name" value="DNA_pol3_delta2"/>
    <property type="match status" value="1"/>
</dbReference>
<name>A0A9D4U624_ADICA</name>
<dbReference type="OrthoDB" id="1935750at2759"/>
<dbReference type="Proteomes" id="UP000886520">
    <property type="component" value="Chromosome 22"/>
</dbReference>
<dbReference type="SMART" id="SM00382">
    <property type="entry name" value="AAA"/>
    <property type="match status" value="1"/>
</dbReference>
<dbReference type="InterPro" id="IPR008921">
    <property type="entry name" value="DNA_pol3_clamp-load_cplx_C"/>
</dbReference>
<evidence type="ECO:0000256" key="6">
    <source>
        <dbReference type="ARBA" id="ARBA00022833"/>
    </source>
</evidence>
<keyword evidence="8" id="KW-0808">Transferase</keyword>
<evidence type="ECO:0000313" key="13">
    <source>
        <dbReference type="EMBL" id="KAI5062254.1"/>
    </source>
</evidence>
<dbReference type="EMBL" id="JABFUD020000022">
    <property type="protein sequence ID" value="KAI5062254.1"/>
    <property type="molecule type" value="Genomic_DNA"/>
</dbReference>
<evidence type="ECO:0000256" key="4">
    <source>
        <dbReference type="ARBA" id="ARBA00022723"/>
    </source>
</evidence>
<dbReference type="GO" id="GO:0005524">
    <property type="term" value="F:ATP binding"/>
    <property type="evidence" value="ECO:0007669"/>
    <property type="project" value="UniProtKB-KW"/>
</dbReference>
<evidence type="ECO:0000256" key="5">
    <source>
        <dbReference type="ARBA" id="ARBA00022741"/>
    </source>
</evidence>
<dbReference type="InterPro" id="IPR027417">
    <property type="entry name" value="P-loop_NTPase"/>
</dbReference>
<evidence type="ECO:0000256" key="10">
    <source>
        <dbReference type="ARBA" id="ARBA00049244"/>
    </source>
</evidence>